<dbReference type="SUPFAM" id="SSF158791">
    <property type="entry name" value="MgtE N-terminal domain-like"/>
    <property type="match status" value="1"/>
</dbReference>
<name>A0A1I5J131_9HYPH</name>
<dbReference type="OrthoDB" id="9791432at2"/>
<dbReference type="AlphaFoldDB" id="A0A1I5J131"/>
<reference evidence="4 5" key="1">
    <citation type="submission" date="2016-10" db="EMBL/GenBank/DDBJ databases">
        <authorList>
            <person name="de Groot N.N."/>
        </authorList>
    </citation>
    <scope>NUCLEOTIDE SEQUENCE [LARGE SCALE GENOMIC DNA]</scope>
    <source>
        <strain evidence="4 5">CGMCC 1.9157</strain>
    </source>
</reference>
<dbReference type="Proteomes" id="UP000199236">
    <property type="component" value="Unassembled WGS sequence"/>
</dbReference>
<accession>A0A1I5J131</accession>
<sequence length="239" mass="25779">MTQVRLLPTVLIAVVGLLFIKVAHLVVYSDMSAVSTTPALAQEAPAPAADGGAAAGDTGNAPAPADMPAPNMDEEPPSLVDGMRIDPTQSSRSELAILERLANRRKELDERARSIEMREALLKAAEKRLQQRVDELKSLEQTIALATKKRDEEQQADINRLVAMYSSMKSKQAAQIFEVMDQDILLDIVKSMKSRKLAAIMGQMKAESASSLSAAIANSNSLEQNVQSLAADELPQIGN</sequence>
<evidence type="ECO:0000313" key="5">
    <source>
        <dbReference type="Proteomes" id="UP000199236"/>
    </source>
</evidence>
<dbReference type="Pfam" id="PF03448">
    <property type="entry name" value="MgtE_N"/>
    <property type="match status" value="1"/>
</dbReference>
<keyword evidence="1" id="KW-0175">Coiled coil</keyword>
<dbReference type="EMBL" id="FOVR01000010">
    <property type="protein sequence ID" value="SFO66498.1"/>
    <property type="molecule type" value="Genomic_DNA"/>
</dbReference>
<proteinExistence type="predicted"/>
<feature type="compositionally biased region" description="Low complexity" evidence="2">
    <location>
        <begin position="45"/>
        <end position="71"/>
    </location>
</feature>
<feature type="domain" description="Magnesium transporter MgtE intracellular" evidence="3">
    <location>
        <begin position="158"/>
        <end position="216"/>
    </location>
</feature>
<dbReference type="InterPro" id="IPR006668">
    <property type="entry name" value="Mg_transptr_MgtE_intracell_dom"/>
</dbReference>
<evidence type="ECO:0000259" key="3">
    <source>
        <dbReference type="Pfam" id="PF03448"/>
    </source>
</evidence>
<evidence type="ECO:0000313" key="4">
    <source>
        <dbReference type="EMBL" id="SFO66498.1"/>
    </source>
</evidence>
<evidence type="ECO:0000256" key="1">
    <source>
        <dbReference type="SAM" id="Coils"/>
    </source>
</evidence>
<gene>
    <name evidence="4" type="ORF">SAMN04488056_110134</name>
</gene>
<keyword evidence="5" id="KW-1185">Reference proteome</keyword>
<evidence type="ECO:0000256" key="2">
    <source>
        <dbReference type="SAM" id="MobiDB-lite"/>
    </source>
</evidence>
<keyword evidence="4" id="KW-0969">Cilium</keyword>
<keyword evidence="4" id="KW-0966">Cell projection</keyword>
<dbReference type="STRING" id="655353.SAMN04488056_110134"/>
<feature type="region of interest" description="Disordered" evidence="2">
    <location>
        <begin position="45"/>
        <end position="86"/>
    </location>
</feature>
<protein>
    <submittedName>
        <fullName evidence="4">Flagellar motility protein MotE, a chaperone for MotC folding</fullName>
    </submittedName>
</protein>
<organism evidence="4 5">
    <name type="scientific">Cohaesibacter marisflavi</name>
    <dbReference type="NCBI Taxonomy" id="655353"/>
    <lineage>
        <taxon>Bacteria</taxon>
        <taxon>Pseudomonadati</taxon>
        <taxon>Pseudomonadota</taxon>
        <taxon>Alphaproteobacteria</taxon>
        <taxon>Hyphomicrobiales</taxon>
        <taxon>Cohaesibacteraceae</taxon>
    </lineage>
</organism>
<dbReference type="RefSeq" id="WP_090074343.1">
    <property type="nucleotide sequence ID" value="NZ_FOVR01000010.1"/>
</dbReference>
<keyword evidence="4" id="KW-0282">Flagellum</keyword>
<feature type="coiled-coil region" evidence="1">
    <location>
        <begin position="98"/>
        <end position="156"/>
    </location>
</feature>